<evidence type="ECO:0000256" key="1">
    <source>
        <dbReference type="SAM" id="MobiDB-lite"/>
    </source>
</evidence>
<dbReference type="OrthoDB" id="541052at2759"/>
<dbReference type="Pfam" id="PF05686">
    <property type="entry name" value="Glyco_transf_90"/>
    <property type="match status" value="1"/>
</dbReference>
<evidence type="ECO:0000313" key="5">
    <source>
        <dbReference type="Proteomes" id="UP000807469"/>
    </source>
</evidence>
<feature type="compositionally biased region" description="Polar residues" evidence="1">
    <location>
        <begin position="54"/>
        <end position="63"/>
    </location>
</feature>
<gene>
    <name evidence="4" type="ORF">BDN70DRAFT_830395</name>
</gene>
<dbReference type="AlphaFoldDB" id="A0A9P6D3L2"/>
<reference evidence="4" key="1">
    <citation type="submission" date="2020-11" db="EMBL/GenBank/DDBJ databases">
        <authorList>
            <consortium name="DOE Joint Genome Institute"/>
            <person name="Ahrendt S."/>
            <person name="Riley R."/>
            <person name="Andreopoulos W."/>
            <person name="Labutti K."/>
            <person name="Pangilinan J."/>
            <person name="Ruiz-Duenas F.J."/>
            <person name="Barrasa J.M."/>
            <person name="Sanchez-Garcia M."/>
            <person name="Camarero S."/>
            <person name="Miyauchi S."/>
            <person name="Serrano A."/>
            <person name="Linde D."/>
            <person name="Babiker R."/>
            <person name="Drula E."/>
            <person name="Ayuso-Fernandez I."/>
            <person name="Pacheco R."/>
            <person name="Padilla G."/>
            <person name="Ferreira P."/>
            <person name="Barriuso J."/>
            <person name="Kellner H."/>
            <person name="Castanera R."/>
            <person name="Alfaro M."/>
            <person name="Ramirez L."/>
            <person name="Pisabarro A.G."/>
            <person name="Kuo A."/>
            <person name="Tritt A."/>
            <person name="Lipzen A."/>
            <person name="He G."/>
            <person name="Yan M."/>
            <person name="Ng V."/>
            <person name="Cullen D."/>
            <person name="Martin F."/>
            <person name="Rosso M.-N."/>
            <person name="Henrissat B."/>
            <person name="Hibbett D."/>
            <person name="Martinez A.T."/>
            <person name="Grigoriev I.V."/>
        </authorList>
    </citation>
    <scope>NUCLEOTIDE SEQUENCE</scope>
    <source>
        <strain evidence="4">CIRM-BRFM 674</strain>
    </source>
</reference>
<dbReference type="InterPro" id="IPR051091">
    <property type="entry name" value="O-Glucosyltr/Glycosyltrsf_90"/>
</dbReference>
<sequence length="605" mass="70087">MSLLRSRRGLKLFLYIFLIGFVFFELASTLVPQYGQDSDASYDLASPPSPPSQTPTVNVAQPQRQERPLGKHRYRPNGLLEVNQDGPHPIYELIARAERDWEAKLQRASKTLEEAVMEYKRRYGRRPPKGFDVWWKYAMEHDVQLPDEYDRIQHDLEGFWGLEPADLVQIQQETEVKKDSYTIGKNETGEVEVVTYAFEEGRYDQLIVGSREIVRMLNQIQDILPPFRITLSPHDGPNRLTDHGIKQALMDAVEARTYIDRASLPKINSIGWVSACPPDSPARQMKINLDEPPPRPTKKTFIYDHVATMDPCNHPDHFFHHGQFLSHNLGPSPQRALFPEFSYCSTTIHHNIRIPVPYGWVEDIYPRTNDPEWDDKVDERLLWRGSNTGMYHSATSRWEHSHRDFFVWHANELEGTLKVLQPNKTRNEKVGEPRELRKARVNPALMDVAFAGNAIGCSPAVCDLLEDKYPFRERQSIAQAGNYKYVMDVDGNGWSGRFKRLITTNALIFKSTIYPEWYADRVAPWVHYVPIQIDLSDLYDALFFFRGDGNGDGAHEHLARKIAVAGRQWSKTFWRKEDLIAYFFRLILEYNRLSSLDRDAMSYSE</sequence>
<dbReference type="PANTHER" id="PTHR12203:SF118">
    <property type="entry name" value="BETA-1,2-XYLOSYLTRANSFERASE 1"/>
    <property type="match status" value="1"/>
</dbReference>
<feature type="region of interest" description="Disordered" evidence="1">
    <location>
        <begin position="41"/>
        <end position="78"/>
    </location>
</feature>
<dbReference type="SMART" id="SM00672">
    <property type="entry name" value="CAP10"/>
    <property type="match status" value="1"/>
</dbReference>
<accession>A0A9P6D3L2</accession>
<keyword evidence="2" id="KW-1133">Transmembrane helix</keyword>
<evidence type="ECO:0000313" key="4">
    <source>
        <dbReference type="EMBL" id="KAF9481733.1"/>
    </source>
</evidence>
<feature type="domain" description="Glycosyl transferase CAP10" evidence="3">
    <location>
        <begin position="309"/>
        <end position="597"/>
    </location>
</feature>
<proteinExistence type="predicted"/>
<protein>
    <recommendedName>
        <fullName evidence="3">Glycosyl transferase CAP10 domain-containing protein</fullName>
    </recommendedName>
</protein>
<name>A0A9P6D3L2_9AGAR</name>
<keyword evidence="2" id="KW-0472">Membrane</keyword>
<evidence type="ECO:0000256" key="2">
    <source>
        <dbReference type="SAM" id="Phobius"/>
    </source>
</evidence>
<evidence type="ECO:0000259" key="3">
    <source>
        <dbReference type="SMART" id="SM00672"/>
    </source>
</evidence>
<dbReference type="PANTHER" id="PTHR12203">
    <property type="entry name" value="KDEL LYS-ASP-GLU-LEU CONTAINING - RELATED"/>
    <property type="match status" value="1"/>
</dbReference>
<keyword evidence="5" id="KW-1185">Reference proteome</keyword>
<dbReference type="InterPro" id="IPR006598">
    <property type="entry name" value="CAP10"/>
</dbReference>
<comment type="caution">
    <text evidence="4">The sequence shown here is derived from an EMBL/GenBank/DDBJ whole genome shotgun (WGS) entry which is preliminary data.</text>
</comment>
<organism evidence="4 5">
    <name type="scientific">Pholiota conissans</name>
    <dbReference type="NCBI Taxonomy" id="109636"/>
    <lineage>
        <taxon>Eukaryota</taxon>
        <taxon>Fungi</taxon>
        <taxon>Dikarya</taxon>
        <taxon>Basidiomycota</taxon>
        <taxon>Agaricomycotina</taxon>
        <taxon>Agaricomycetes</taxon>
        <taxon>Agaricomycetidae</taxon>
        <taxon>Agaricales</taxon>
        <taxon>Agaricineae</taxon>
        <taxon>Strophariaceae</taxon>
        <taxon>Pholiota</taxon>
    </lineage>
</organism>
<keyword evidence="2" id="KW-0812">Transmembrane</keyword>
<feature type="transmembrane region" description="Helical" evidence="2">
    <location>
        <begin position="12"/>
        <end position="31"/>
    </location>
</feature>
<dbReference type="EMBL" id="MU155174">
    <property type="protein sequence ID" value="KAF9481733.1"/>
    <property type="molecule type" value="Genomic_DNA"/>
</dbReference>
<dbReference type="Proteomes" id="UP000807469">
    <property type="component" value="Unassembled WGS sequence"/>
</dbReference>